<feature type="chain" id="PRO_5021711182" description="Bacterial Ig-like domain (Group 2)" evidence="1">
    <location>
        <begin position="27"/>
        <end position="812"/>
    </location>
</feature>
<evidence type="ECO:0000313" key="5">
    <source>
        <dbReference type="Proteomes" id="UP000317318"/>
    </source>
</evidence>
<accession>A0A517QW19</accession>
<dbReference type="Proteomes" id="UP000317318">
    <property type="component" value="Chromosome"/>
</dbReference>
<name>A0A517QW19_9PLAN</name>
<keyword evidence="5" id="KW-1185">Reference proteome</keyword>
<organism evidence="4 5">
    <name type="scientific">Stratiformator vulcanicus</name>
    <dbReference type="NCBI Taxonomy" id="2527980"/>
    <lineage>
        <taxon>Bacteria</taxon>
        <taxon>Pseudomonadati</taxon>
        <taxon>Planctomycetota</taxon>
        <taxon>Planctomycetia</taxon>
        <taxon>Planctomycetales</taxon>
        <taxon>Planctomycetaceae</taxon>
        <taxon>Stratiformator</taxon>
    </lineage>
</organism>
<dbReference type="EMBL" id="CP036268">
    <property type="protein sequence ID" value="QDT35777.1"/>
    <property type="molecule type" value="Genomic_DNA"/>
</dbReference>
<dbReference type="PANTHER" id="PTHR35889:SF3">
    <property type="entry name" value="F-BOX DOMAIN-CONTAINING PROTEIN"/>
    <property type="match status" value="1"/>
</dbReference>
<sequence length="812" mass="90998" precursor="true">MRRHSHRIALLALVALTAAPVTVATAAEPAKLFVFPESVDLTTGADRQPLVVQVEYADGVTRDVTAEAKFELPSDACASLEDTTLHPSRNGESTLKVRYKKLTREIPIKASRVESHPDLSFRLDVMPVFMKSGCNMGSCHGAARGKDGFRLSLFGFDPEGDYYRLTRELAGRRINVASPERSMLLEKSVGAVSHTGGQRFDEQSEYYETLRRWVASGAVNDTGEVATCTEVEVFPPGGVLAGKGAAQKLIVRATYSDGTDRDVTNLAYFMTNNETSAAVSQSGQVTAGERGEAFVTARFGTHTVGVPFIVVPEDQSFEWPGIEPSNYIDELVHAKLKNLRMTPSEVCTDEEFLRRVHLDIIGRLPAPEEYERFLANKNPDKRAKLIDELIEQKEFVELWVMKWAELLQVRTVRNRVDPKGMLLYHAWLKERIAGNVPIDQMVREMLSANGGTFENPPTNYYQAEQDSLKVAENVAQVFMGMRIQCAQCHNHPFDRWTMDDYYGFSAFFSQIGRKRSDDPRQQIIYNRGGGDVKHPVTKKNVAPQFLGGAVADVKGKDRRKVLADWLASPDNPYFAKNLANIVWAHFLGRGIIDPVDDVRVTNPAVNQPLLDELGERFTKTGYDFKELVRDICNSRTYQLSTRSNDSNASDLSNFSHAHVRRMRAEVLLDSVTQVTETSDKFSGLPAGARAVQIPDGNTSTYFLTTFGRASRETPCSCEVKTEPNLSQALHMLNGNTIDGKIRQSSVVKQALADKVEPKEFLRDITIRCLVREPTDKETERFLAEAEQLEDRRALYEDAFWALLNSREFLFIQ</sequence>
<dbReference type="Pfam" id="PF07587">
    <property type="entry name" value="PSD1"/>
    <property type="match status" value="1"/>
</dbReference>
<dbReference type="OrthoDB" id="289126at2"/>
<dbReference type="PANTHER" id="PTHR35889">
    <property type="entry name" value="CYCLOINULO-OLIGOSACCHARIDE FRUCTANOTRANSFERASE-RELATED"/>
    <property type="match status" value="1"/>
</dbReference>
<dbReference type="AlphaFoldDB" id="A0A517QW19"/>
<feature type="domain" description="DUF1553" evidence="3">
    <location>
        <begin position="558"/>
        <end position="782"/>
    </location>
</feature>
<dbReference type="Gene3D" id="2.60.40.1080">
    <property type="match status" value="1"/>
</dbReference>
<evidence type="ECO:0000259" key="2">
    <source>
        <dbReference type="Pfam" id="PF07583"/>
    </source>
</evidence>
<dbReference type="InterPro" id="IPR008964">
    <property type="entry name" value="Invasin/intimin_cell_adhesion"/>
</dbReference>
<dbReference type="KEGG" id="svp:Pan189_01300"/>
<feature type="signal peptide" evidence="1">
    <location>
        <begin position="1"/>
        <end position="26"/>
    </location>
</feature>
<proteinExistence type="predicted"/>
<evidence type="ECO:0000313" key="4">
    <source>
        <dbReference type="EMBL" id="QDT35777.1"/>
    </source>
</evidence>
<dbReference type="InterPro" id="IPR022655">
    <property type="entry name" value="DUF1553"/>
</dbReference>
<dbReference type="SUPFAM" id="SSF49373">
    <property type="entry name" value="Invasin/intimin cell-adhesion fragments"/>
    <property type="match status" value="1"/>
</dbReference>
<protein>
    <recommendedName>
        <fullName evidence="6">Bacterial Ig-like domain (Group 2)</fullName>
    </recommendedName>
</protein>
<feature type="domain" description="DUF1549" evidence="2">
    <location>
        <begin position="328"/>
        <end position="511"/>
    </location>
</feature>
<evidence type="ECO:0008006" key="6">
    <source>
        <dbReference type="Google" id="ProtNLM"/>
    </source>
</evidence>
<dbReference type="RefSeq" id="WP_145362046.1">
    <property type="nucleotide sequence ID" value="NZ_CP036268.1"/>
</dbReference>
<dbReference type="Pfam" id="PF07583">
    <property type="entry name" value="PSCyt2"/>
    <property type="match status" value="1"/>
</dbReference>
<reference evidence="4 5" key="1">
    <citation type="submission" date="2019-02" db="EMBL/GenBank/DDBJ databases">
        <title>Deep-cultivation of Planctomycetes and their phenomic and genomic characterization uncovers novel biology.</title>
        <authorList>
            <person name="Wiegand S."/>
            <person name="Jogler M."/>
            <person name="Boedeker C."/>
            <person name="Pinto D."/>
            <person name="Vollmers J."/>
            <person name="Rivas-Marin E."/>
            <person name="Kohn T."/>
            <person name="Peeters S.H."/>
            <person name="Heuer A."/>
            <person name="Rast P."/>
            <person name="Oberbeckmann S."/>
            <person name="Bunk B."/>
            <person name="Jeske O."/>
            <person name="Meyerdierks A."/>
            <person name="Storesund J.E."/>
            <person name="Kallscheuer N."/>
            <person name="Luecker S."/>
            <person name="Lage O.M."/>
            <person name="Pohl T."/>
            <person name="Merkel B.J."/>
            <person name="Hornburger P."/>
            <person name="Mueller R.-W."/>
            <person name="Bruemmer F."/>
            <person name="Labrenz M."/>
            <person name="Spormann A.M."/>
            <person name="Op den Camp H."/>
            <person name="Overmann J."/>
            <person name="Amann R."/>
            <person name="Jetten M.S.M."/>
            <person name="Mascher T."/>
            <person name="Medema M.H."/>
            <person name="Devos D.P."/>
            <person name="Kaster A.-K."/>
            <person name="Ovreas L."/>
            <person name="Rohde M."/>
            <person name="Galperin M.Y."/>
            <person name="Jogler C."/>
        </authorList>
    </citation>
    <scope>NUCLEOTIDE SEQUENCE [LARGE SCALE GENOMIC DNA]</scope>
    <source>
        <strain evidence="4 5">Pan189</strain>
    </source>
</reference>
<gene>
    <name evidence="4" type="ORF">Pan189_01300</name>
</gene>
<evidence type="ECO:0000259" key="3">
    <source>
        <dbReference type="Pfam" id="PF07587"/>
    </source>
</evidence>
<evidence type="ECO:0000256" key="1">
    <source>
        <dbReference type="SAM" id="SignalP"/>
    </source>
</evidence>
<keyword evidence="1" id="KW-0732">Signal</keyword>
<dbReference type="InterPro" id="IPR011444">
    <property type="entry name" value="DUF1549"/>
</dbReference>